<reference evidence="1" key="1">
    <citation type="submission" date="2021-02" db="EMBL/GenBank/DDBJ databases">
        <authorList>
            <person name="Dougan E. K."/>
            <person name="Rhodes N."/>
            <person name="Thang M."/>
            <person name="Chan C."/>
        </authorList>
    </citation>
    <scope>NUCLEOTIDE SEQUENCE</scope>
</reference>
<protein>
    <submittedName>
        <fullName evidence="1">Uncharacterized protein</fullName>
    </submittedName>
</protein>
<dbReference type="AlphaFoldDB" id="A0A813J7M1"/>
<proteinExistence type="predicted"/>
<feature type="non-terminal residue" evidence="1">
    <location>
        <position position="1"/>
    </location>
</feature>
<organism evidence="1 2">
    <name type="scientific">Polarella glacialis</name>
    <name type="common">Dinoflagellate</name>
    <dbReference type="NCBI Taxonomy" id="89957"/>
    <lineage>
        <taxon>Eukaryota</taxon>
        <taxon>Sar</taxon>
        <taxon>Alveolata</taxon>
        <taxon>Dinophyceae</taxon>
        <taxon>Suessiales</taxon>
        <taxon>Suessiaceae</taxon>
        <taxon>Polarella</taxon>
    </lineage>
</organism>
<comment type="caution">
    <text evidence="1">The sequence shown here is derived from an EMBL/GenBank/DDBJ whole genome shotgun (WGS) entry which is preliminary data.</text>
</comment>
<name>A0A813J7M1_POLGL</name>
<dbReference type="EMBL" id="CAJNNW010021164">
    <property type="protein sequence ID" value="CAE8667548.1"/>
    <property type="molecule type" value="Genomic_DNA"/>
</dbReference>
<sequence length="120" mass="12603">LANGAEKPVKRLLLLLSRSLRQPGGLPATELPLVPALLQRLGLRDQELFDDFCAACAHSWQEMHPKELSTLIRNTEVYSLLHPTRGTALCRLVASLSSALGGSSEAAAAGGLPAGPPAAL</sequence>
<accession>A0A813J7M1</accession>
<evidence type="ECO:0000313" key="2">
    <source>
        <dbReference type="Proteomes" id="UP000626109"/>
    </source>
</evidence>
<evidence type="ECO:0000313" key="1">
    <source>
        <dbReference type="EMBL" id="CAE8667548.1"/>
    </source>
</evidence>
<feature type="non-terminal residue" evidence="1">
    <location>
        <position position="120"/>
    </location>
</feature>
<dbReference type="Proteomes" id="UP000626109">
    <property type="component" value="Unassembled WGS sequence"/>
</dbReference>
<gene>
    <name evidence="1" type="ORF">PGLA2088_LOCUS16627</name>
</gene>